<evidence type="ECO:0000259" key="1">
    <source>
        <dbReference type="PROSITE" id="PS50887"/>
    </source>
</evidence>
<dbReference type="PANTHER" id="PTHR46663">
    <property type="entry name" value="DIGUANYLATE CYCLASE DGCT-RELATED"/>
    <property type="match status" value="1"/>
</dbReference>
<dbReference type="InterPro" id="IPR029787">
    <property type="entry name" value="Nucleotide_cyclase"/>
</dbReference>
<dbReference type="InterPro" id="IPR003018">
    <property type="entry name" value="GAF"/>
</dbReference>
<dbReference type="InterPro" id="IPR000160">
    <property type="entry name" value="GGDEF_dom"/>
</dbReference>
<dbReference type="SMART" id="SM00065">
    <property type="entry name" value="GAF"/>
    <property type="match status" value="1"/>
</dbReference>
<dbReference type="Pfam" id="PF13185">
    <property type="entry name" value="GAF_2"/>
    <property type="match status" value="1"/>
</dbReference>
<organism evidence="2 3">
    <name type="scientific">Nakamurella alba</name>
    <dbReference type="NCBI Taxonomy" id="2665158"/>
    <lineage>
        <taxon>Bacteria</taxon>
        <taxon>Bacillati</taxon>
        <taxon>Actinomycetota</taxon>
        <taxon>Actinomycetes</taxon>
        <taxon>Nakamurellales</taxon>
        <taxon>Nakamurellaceae</taxon>
        <taxon>Nakamurella</taxon>
    </lineage>
</organism>
<dbReference type="EMBL" id="WLYK01000022">
    <property type="protein sequence ID" value="MTD17493.1"/>
    <property type="molecule type" value="Genomic_DNA"/>
</dbReference>
<dbReference type="AlphaFoldDB" id="A0A7K1FW97"/>
<dbReference type="NCBIfam" id="TIGR00254">
    <property type="entry name" value="GGDEF"/>
    <property type="match status" value="1"/>
</dbReference>
<proteinExistence type="predicted"/>
<dbReference type="FunFam" id="3.30.70.270:FF:000001">
    <property type="entry name" value="Diguanylate cyclase domain protein"/>
    <property type="match status" value="1"/>
</dbReference>
<feature type="domain" description="GGDEF" evidence="1">
    <location>
        <begin position="239"/>
        <end position="377"/>
    </location>
</feature>
<dbReference type="SUPFAM" id="SSF55781">
    <property type="entry name" value="GAF domain-like"/>
    <property type="match status" value="1"/>
</dbReference>
<gene>
    <name evidence="2" type="ORF">GIS00_26550</name>
</gene>
<dbReference type="CDD" id="cd01949">
    <property type="entry name" value="GGDEF"/>
    <property type="match status" value="1"/>
</dbReference>
<dbReference type="Pfam" id="PF00990">
    <property type="entry name" value="GGDEF"/>
    <property type="match status" value="1"/>
</dbReference>
<keyword evidence="3" id="KW-1185">Reference proteome</keyword>
<comment type="caution">
    <text evidence="2">The sequence shown here is derived from an EMBL/GenBank/DDBJ whole genome shotgun (WGS) entry which is preliminary data.</text>
</comment>
<dbReference type="Proteomes" id="UP000460221">
    <property type="component" value="Unassembled WGS sequence"/>
</dbReference>
<dbReference type="PANTHER" id="PTHR46663:SF2">
    <property type="entry name" value="GGDEF DOMAIN-CONTAINING PROTEIN"/>
    <property type="match status" value="1"/>
</dbReference>
<dbReference type="PROSITE" id="PS50887">
    <property type="entry name" value="GGDEF"/>
    <property type="match status" value="1"/>
</dbReference>
<dbReference type="Gene3D" id="3.30.70.270">
    <property type="match status" value="1"/>
</dbReference>
<protein>
    <submittedName>
        <fullName evidence="2">Diguanylate cyclase</fullName>
    </submittedName>
</protein>
<dbReference type="InterPro" id="IPR052163">
    <property type="entry name" value="DGC-Regulatory_Protein"/>
</dbReference>
<dbReference type="SUPFAM" id="SSF55073">
    <property type="entry name" value="Nucleotide cyclase"/>
    <property type="match status" value="1"/>
</dbReference>
<dbReference type="InterPro" id="IPR029016">
    <property type="entry name" value="GAF-like_dom_sf"/>
</dbReference>
<name>A0A7K1FW97_9ACTN</name>
<dbReference type="Gene3D" id="3.30.450.40">
    <property type="match status" value="1"/>
</dbReference>
<accession>A0A7K1FW97</accession>
<evidence type="ECO:0000313" key="2">
    <source>
        <dbReference type="EMBL" id="MTD17493.1"/>
    </source>
</evidence>
<dbReference type="InterPro" id="IPR043128">
    <property type="entry name" value="Rev_trsase/Diguanyl_cyclase"/>
</dbReference>
<evidence type="ECO:0000313" key="3">
    <source>
        <dbReference type="Proteomes" id="UP000460221"/>
    </source>
</evidence>
<dbReference type="SMART" id="SM00267">
    <property type="entry name" value="GGDEF"/>
    <property type="match status" value="1"/>
</dbReference>
<reference evidence="2 3" key="1">
    <citation type="submission" date="2019-11" db="EMBL/GenBank/DDBJ databases">
        <authorList>
            <person name="Jiang L.-Q."/>
        </authorList>
    </citation>
    <scope>NUCLEOTIDE SEQUENCE [LARGE SCALE GENOMIC DNA]</scope>
    <source>
        <strain evidence="2 3">YIM 132087</strain>
    </source>
</reference>
<sequence length="377" mass="40705">MSSVWFGADRAPTDYLGDSADGCKQRGRTTHTVALDQLSQGVAELATLAAADFDPHDVLHRLCEVAAQALEVDGAGVMRADGGTTTYVHASSGGVKDLEMLQEVLQEGPCRDALDSGRMIIAGTIQDMAWPAFQRMATTVDLHAVLAVPLLSRGRAWGTLDLYWNSPHHITDDDIAAAQLLANVAVSFLVMSSDRAQLQAAHNDLRHRALHDQLTGLANRELMHQHIDHALAAARRNDTLIAVLFVDLDDFKSINDTFGHRAGDHVLATAAQRLQSCIREMDIAGRLAGDEFLILCENITPLATAIHSMQTLAHRIHQSLDQPLEVQGVELRLRASIGASLTNGSTTVEALIHHADTAMYRAKTAGPGGTAIRLLDH</sequence>